<gene>
    <name evidence="1" type="ORF">LAZ67_1007228</name>
</gene>
<name>A0ABY6K0Z8_9ARAC</name>
<reference evidence="1 2" key="1">
    <citation type="submission" date="2022-01" db="EMBL/GenBank/DDBJ databases">
        <title>A chromosomal length assembly of Cordylochernes scorpioides.</title>
        <authorList>
            <person name="Zeh D."/>
            <person name="Zeh J."/>
        </authorList>
    </citation>
    <scope>NUCLEOTIDE SEQUENCE [LARGE SCALE GENOMIC DNA]</scope>
    <source>
        <strain evidence="1">IN4F17</strain>
        <tissue evidence="1">Whole Body</tissue>
    </source>
</reference>
<dbReference type="EMBL" id="CP092863">
    <property type="protein sequence ID" value="UYV61974.1"/>
    <property type="molecule type" value="Genomic_DNA"/>
</dbReference>
<organism evidence="1 2">
    <name type="scientific">Cordylochernes scorpioides</name>
    <dbReference type="NCBI Taxonomy" id="51811"/>
    <lineage>
        <taxon>Eukaryota</taxon>
        <taxon>Metazoa</taxon>
        <taxon>Ecdysozoa</taxon>
        <taxon>Arthropoda</taxon>
        <taxon>Chelicerata</taxon>
        <taxon>Arachnida</taxon>
        <taxon>Pseudoscorpiones</taxon>
        <taxon>Cheliferoidea</taxon>
        <taxon>Chernetidae</taxon>
        <taxon>Cordylochernes</taxon>
    </lineage>
</organism>
<accession>A0ABY6K0Z8</accession>
<evidence type="ECO:0000313" key="1">
    <source>
        <dbReference type="EMBL" id="UYV61974.1"/>
    </source>
</evidence>
<sequence length="101" mass="11635">MLKNKGWAISVGLCYQIVTKDLNIIRTFLKSVPRILTKEKKEVRMELCQNMIEMTPIDPEQRIERGEPKPKNARRILYVVDVTLVKLPAPHNTSSLDFTAL</sequence>
<proteinExistence type="predicted"/>
<protein>
    <submittedName>
        <fullName evidence="1">Uncharacterized protein</fullName>
    </submittedName>
</protein>
<dbReference type="Proteomes" id="UP001235939">
    <property type="component" value="Chromosome 01"/>
</dbReference>
<keyword evidence="2" id="KW-1185">Reference proteome</keyword>
<evidence type="ECO:0000313" key="2">
    <source>
        <dbReference type="Proteomes" id="UP001235939"/>
    </source>
</evidence>